<protein>
    <submittedName>
        <fullName evidence="1">Uncharacterized protein</fullName>
    </submittedName>
</protein>
<keyword evidence="2" id="KW-1185">Reference proteome</keyword>
<accession>A0A9P6GDK5</accession>
<gene>
    <name evidence="1" type="ORF">PMIN01_10188</name>
</gene>
<dbReference type="EMBL" id="WJXW01000011">
    <property type="protein sequence ID" value="KAF9732259.1"/>
    <property type="molecule type" value="Genomic_DNA"/>
</dbReference>
<dbReference type="AlphaFoldDB" id="A0A9P6GDK5"/>
<proteinExistence type="predicted"/>
<evidence type="ECO:0000313" key="2">
    <source>
        <dbReference type="Proteomes" id="UP000756921"/>
    </source>
</evidence>
<reference evidence="1" key="1">
    <citation type="journal article" date="2020" name="Mol. Plant Microbe Interact.">
        <title>Genome Sequence of the Biocontrol Agent Coniothyrium minitans strain Conio (IMI 134523).</title>
        <authorList>
            <person name="Patel D."/>
            <person name="Shittu T.A."/>
            <person name="Baroncelli R."/>
            <person name="Muthumeenakshi S."/>
            <person name="Osborne T.H."/>
            <person name="Janganan T.K."/>
            <person name="Sreenivasaprasad S."/>
        </authorList>
    </citation>
    <scope>NUCLEOTIDE SEQUENCE</scope>
    <source>
        <strain evidence="1">Conio</strain>
    </source>
</reference>
<evidence type="ECO:0000313" key="1">
    <source>
        <dbReference type="EMBL" id="KAF9732259.1"/>
    </source>
</evidence>
<sequence>MSISISTPTAAPQNTSGRFSHTRIPIKLKEVYCALARLLRFSANSEANPPQHDLFSTNWNHGQSSQIGTCFPTIRRGRGTFKYETGVINGFDDPGSSIFDKPDIENLHTMEEHGNRTFRKEEKDGSITHVRNGNGWLELDEERAKLRSHEIVG</sequence>
<organism evidence="1 2">
    <name type="scientific">Paraphaeosphaeria minitans</name>
    <dbReference type="NCBI Taxonomy" id="565426"/>
    <lineage>
        <taxon>Eukaryota</taxon>
        <taxon>Fungi</taxon>
        <taxon>Dikarya</taxon>
        <taxon>Ascomycota</taxon>
        <taxon>Pezizomycotina</taxon>
        <taxon>Dothideomycetes</taxon>
        <taxon>Pleosporomycetidae</taxon>
        <taxon>Pleosporales</taxon>
        <taxon>Massarineae</taxon>
        <taxon>Didymosphaeriaceae</taxon>
        <taxon>Paraphaeosphaeria</taxon>
    </lineage>
</organism>
<comment type="caution">
    <text evidence="1">The sequence shown here is derived from an EMBL/GenBank/DDBJ whole genome shotgun (WGS) entry which is preliminary data.</text>
</comment>
<name>A0A9P6GDK5_9PLEO</name>
<dbReference type="Proteomes" id="UP000756921">
    <property type="component" value="Unassembled WGS sequence"/>
</dbReference>